<dbReference type="PANTHER" id="PTHR11088:SF60">
    <property type="entry name" value="TRNA DIMETHYLALLYLTRANSFERASE"/>
    <property type="match status" value="1"/>
</dbReference>
<dbReference type="InterPro" id="IPR027417">
    <property type="entry name" value="P-loop_NTPase"/>
</dbReference>
<keyword evidence="2 5" id="KW-0808">Transferase</keyword>
<dbReference type="GO" id="GO:0016740">
    <property type="term" value="F:transferase activity"/>
    <property type="evidence" value="ECO:0007669"/>
    <property type="project" value="UniProtKB-KW"/>
</dbReference>
<dbReference type="Proteomes" id="UP001071777">
    <property type="component" value="Unassembled WGS sequence"/>
</dbReference>
<gene>
    <name evidence="5" type="ORF">OJ252_949</name>
</gene>
<dbReference type="Gene3D" id="3.40.50.300">
    <property type="entry name" value="P-loop containing nucleotide triphosphate hydrolases"/>
    <property type="match status" value="1"/>
</dbReference>
<accession>A0ABQ8P9K5</accession>
<evidence type="ECO:0000313" key="5">
    <source>
        <dbReference type="EMBL" id="KAJ1613535.1"/>
    </source>
</evidence>
<evidence type="ECO:0000256" key="4">
    <source>
        <dbReference type="ARBA" id="ARBA00022840"/>
    </source>
</evidence>
<evidence type="ECO:0000256" key="1">
    <source>
        <dbReference type="ARBA" id="ARBA00005842"/>
    </source>
</evidence>
<evidence type="ECO:0000256" key="2">
    <source>
        <dbReference type="ARBA" id="ARBA00022679"/>
    </source>
</evidence>
<proteinExistence type="inferred from homology"/>
<dbReference type="EMBL" id="JAPCXB010000033">
    <property type="protein sequence ID" value="KAJ1613535.1"/>
    <property type="molecule type" value="Genomic_DNA"/>
</dbReference>
<comment type="similarity">
    <text evidence="1">Belongs to the IPP transferase family.</text>
</comment>
<protein>
    <submittedName>
        <fullName evidence="5">tRNA delta(2)-isopentenylpyrophosphate transferase</fullName>
    </submittedName>
</protein>
<evidence type="ECO:0000313" key="6">
    <source>
        <dbReference type="Proteomes" id="UP001071777"/>
    </source>
</evidence>
<organism evidence="5 6">
    <name type="scientific">Cryptosporidium canis</name>
    <dbReference type="NCBI Taxonomy" id="195482"/>
    <lineage>
        <taxon>Eukaryota</taxon>
        <taxon>Sar</taxon>
        <taxon>Alveolata</taxon>
        <taxon>Apicomplexa</taxon>
        <taxon>Conoidasida</taxon>
        <taxon>Coccidia</taxon>
        <taxon>Eucoccidiorida</taxon>
        <taxon>Eimeriorina</taxon>
        <taxon>Cryptosporidiidae</taxon>
        <taxon>Cryptosporidium</taxon>
    </lineage>
</organism>
<evidence type="ECO:0000256" key="3">
    <source>
        <dbReference type="ARBA" id="ARBA00022741"/>
    </source>
</evidence>
<sequence>MQLYKGFDVGTAKVSKKIRSEIPHHLLDVLEIHDECTASKYISLALPIIDRLICEGKVPIIVGGTHMYMKALIWESIIDSQAGNTVNPSIKDEEYSFLTNEELHKQLLEIDPERASSLHINDRRKIIRGIEIYKKTGLTFTESTKLHPYKVRYNNTLLFWIKNSRIKDHIEIRINQMISVSFLL</sequence>
<reference evidence="5" key="1">
    <citation type="submission" date="2022-10" db="EMBL/GenBank/DDBJ databases">
        <title>Adaptive evolution leads to modifications in subtelomeric GC content in a zoonotic Cryptosporidium species.</title>
        <authorList>
            <person name="Li J."/>
            <person name="Feng Y."/>
            <person name="Xiao L."/>
        </authorList>
    </citation>
    <scope>NUCLEOTIDE SEQUENCE</scope>
    <source>
        <strain evidence="5">25894</strain>
    </source>
</reference>
<dbReference type="Pfam" id="PF01715">
    <property type="entry name" value="IPPT"/>
    <property type="match status" value="1"/>
</dbReference>
<keyword evidence="6" id="KW-1185">Reference proteome</keyword>
<name>A0ABQ8P9K5_9CRYT</name>
<dbReference type="PANTHER" id="PTHR11088">
    <property type="entry name" value="TRNA DIMETHYLALLYLTRANSFERASE"/>
    <property type="match status" value="1"/>
</dbReference>
<keyword evidence="4" id="KW-0067">ATP-binding</keyword>
<keyword evidence="3" id="KW-0547">Nucleotide-binding</keyword>
<dbReference type="Gene3D" id="1.10.20.140">
    <property type="match status" value="1"/>
</dbReference>
<dbReference type="InterPro" id="IPR039657">
    <property type="entry name" value="Dimethylallyltransferase"/>
</dbReference>
<comment type="caution">
    <text evidence="5">The sequence shown here is derived from an EMBL/GenBank/DDBJ whole genome shotgun (WGS) entry which is preliminary data.</text>
</comment>